<evidence type="ECO:0000256" key="1">
    <source>
        <dbReference type="ARBA" id="ARBA00022690"/>
    </source>
</evidence>
<comment type="similarity">
    <text evidence="3">Belongs to the serpin family.</text>
</comment>
<dbReference type="InterPro" id="IPR042178">
    <property type="entry name" value="Serpin_sf_1"/>
</dbReference>
<proteinExistence type="inferred from homology"/>
<dbReference type="InterPro" id="IPR036186">
    <property type="entry name" value="Serpin_sf"/>
</dbReference>
<organism evidence="5 6">
    <name type="scientific">Euphydryas editha</name>
    <name type="common">Edith's checkerspot</name>
    <dbReference type="NCBI Taxonomy" id="104508"/>
    <lineage>
        <taxon>Eukaryota</taxon>
        <taxon>Metazoa</taxon>
        <taxon>Ecdysozoa</taxon>
        <taxon>Arthropoda</taxon>
        <taxon>Hexapoda</taxon>
        <taxon>Insecta</taxon>
        <taxon>Pterygota</taxon>
        <taxon>Neoptera</taxon>
        <taxon>Endopterygota</taxon>
        <taxon>Lepidoptera</taxon>
        <taxon>Glossata</taxon>
        <taxon>Ditrysia</taxon>
        <taxon>Papilionoidea</taxon>
        <taxon>Nymphalidae</taxon>
        <taxon>Nymphalinae</taxon>
        <taxon>Euphydryas</taxon>
    </lineage>
</organism>
<evidence type="ECO:0000256" key="2">
    <source>
        <dbReference type="ARBA" id="ARBA00022900"/>
    </source>
</evidence>
<dbReference type="SUPFAM" id="SSF56574">
    <property type="entry name" value="Serpins"/>
    <property type="match status" value="1"/>
</dbReference>
<keyword evidence="6" id="KW-1185">Reference proteome</keyword>
<dbReference type="Proteomes" id="UP001153954">
    <property type="component" value="Unassembled WGS sequence"/>
</dbReference>
<dbReference type="PANTHER" id="PTHR11461">
    <property type="entry name" value="SERINE PROTEASE INHIBITOR, SERPIN"/>
    <property type="match status" value="1"/>
</dbReference>
<gene>
    <name evidence="5" type="ORF">EEDITHA_LOCUS13534</name>
</gene>
<comment type="caution">
    <text evidence="5">The sequence shown here is derived from an EMBL/GenBank/DDBJ whole genome shotgun (WGS) entry which is preliminary data.</text>
</comment>
<dbReference type="CDD" id="cd19598">
    <property type="entry name" value="serpin77Ba-like_insects"/>
    <property type="match status" value="1"/>
</dbReference>
<keyword evidence="2" id="KW-0722">Serine protease inhibitor</keyword>
<keyword evidence="1" id="KW-0646">Protease inhibitor</keyword>
<dbReference type="GO" id="GO:0004867">
    <property type="term" value="F:serine-type endopeptidase inhibitor activity"/>
    <property type="evidence" value="ECO:0007669"/>
    <property type="project" value="UniProtKB-KW"/>
</dbReference>
<evidence type="ECO:0000256" key="3">
    <source>
        <dbReference type="RuleBase" id="RU000411"/>
    </source>
</evidence>
<dbReference type="GO" id="GO:0005615">
    <property type="term" value="C:extracellular space"/>
    <property type="evidence" value="ECO:0007669"/>
    <property type="project" value="InterPro"/>
</dbReference>
<dbReference type="InterPro" id="IPR023796">
    <property type="entry name" value="Serpin_dom"/>
</dbReference>
<evidence type="ECO:0000259" key="4">
    <source>
        <dbReference type="SMART" id="SM00093"/>
    </source>
</evidence>
<dbReference type="InterPro" id="IPR042185">
    <property type="entry name" value="Serpin_sf_2"/>
</dbReference>
<accession>A0AAU9UKN9</accession>
<dbReference type="EMBL" id="CAKOGL010000019">
    <property type="protein sequence ID" value="CAH2098422.1"/>
    <property type="molecule type" value="Genomic_DNA"/>
</dbReference>
<dbReference type="Gene3D" id="2.30.39.10">
    <property type="entry name" value="Alpha-1-antitrypsin, domain 1"/>
    <property type="match status" value="1"/>
</dbReference>
<dbReference type="SMART" id="SM00093">
    <property type="entry name" value="SERPIN"/>
    <property type="match status" value="1"/>
</dbReference>
<dbReference type="AlphaFoldDB" id="A0AAU9UKN9"/>
<dbReference type="InterPro" id="IPR000215">
    <property type="entry name" value="Serpin_fam"/>
</dbReference>
<feature type="domain" description="Serpin" evidence="4">
    <location>
        <begin position="32"/>
        <end position="395"/>
    </location>
</feature>
<reference evidence="5" key="1">
    <citation type="submission" date="2022-03" db="EMBL/GenBank/DDBJ databases">
        <authorList>
            <person name="Tunstrom K."/>
        </authorList>
    </citation>
    <scope>NUCLEOTIDE SEQUENCE</scope>
</reference>
<dbReference type="Pfam" id="PF00079">
    <property type="entry name" value="Serpin"/>
    <property type="match status" value="1"/>
</dbReference>
<protein>
    <recommendedName>
        <fullName evidence="4">Serpin domain-containing protein</fullName>
    </recommendedName>
</protein>
<evidence type="ECO:0000313" key="6">
    <source>
        <dbReference type="Proteomes" id="UP001153954"/>
    </source>
</evidence>
<name>A0AAU9UKN9_EUPED</name>
<dbReference type="PANTHER" id="PTHR11461:SF367">
    <property type="entry name" value="GH21475P-RELATED"/>
    <property type="match status" value="1"/>
</dbReference>
<dbReference type="Gene3D" id="3.30.497.10">
    <property type="entry name" value="Antithrombin, subunit I, domain 2"/>
    <property type="match status" value="1"/>
</dbReference>
<evidence type="ECO:0000313" key="5">
    <source>
        <dbReference type="EMBL" id="CAH2098422.1"/>
    </source>
</evidence>
<sequence length="398" mass="45213">MWKFVLFVGIVTSAPNDNTAGLNFNQINQFTLKLLNNVYTYQQDFGENNVAISPLSVWSIFSLLAEGSAGETFVELMRELRLPNDLRETQNLHSAVVKLLKNKGQDVTLNTQTAMFSDRSLKVHPEFCESALYYSTDVYSVDTTNTTKLANDINYYICLATEGRIREAVKPELLEDLRLILVDALYFKATWTHPFDPTQTKEEAFYNSQGKKIGSVNMMYHKARHNYGESNLISAQILEMTYGKFEQFSMLFLLPFDGYTVKNMLNELATQPLDWMMEYKMSENPPEIDCYIPRFKISSRTDLIRPLQYSGIQRIFDMEKAELPGVSDSPLFVSKVVQNVDIEVTEEGTVAAASTVVGLEDRILGLRFEANKEFAFLVVDRSTDLILLAGVYAEPSVE</sequence>